<evidence type="ECO:0000313" key="2">
    <source>
        <dbReference type="Proteomes" id="UP000315534"/>
    </source>
</evidence>
<dbReference type="Proteomes" id="UP000315534">
    <property type="component" value="Unassembled WGS sequence"/>
</dbReference>
<organism evidence="1 2">
    <name type="scientific">candidate division TA06 bacterium</name>
    <dbReference type="NCBI Taxonomy" id="2250710"/>
    <lineage>
        <taxon>Bacteria</taxon>
        <taxon>Bacteria division TA06</taxon>
    </lineage>
</organism>
<protein>
    <submittedName>
        <fullName evidence="1">Uncharacterized protein</fullName>
    </submittedName>
</protein>
<evidence type="ECO:0000313" key="1">
    <source>
        <dbReference type="EMBL" id="TET78058.1"/>
    </source>
</evidence>
<name>A0A523XFM2_UNCT6</name>
<accession>A0A523XFM2</accession>
<gene>
    <name evidence="1" type="ORF">E3J38_09060</name>
</gene>
<sequence length="784" mass="88527">MCDSHVLIGFVISILLIFVDGSSAQVIQRGSAVATTSRKGEVWGYDPAKGTEETDILKNFNLHRGRWWNYYERGSWYLAYDYSEAAERDFRVVLKKRPKDKRNGRTYGMHFRDCFAHRELGITLYYQAIQKESKADMLSLLKESIKELNQSLNQAESSRAVFFLNLAWEAEKKDTEDTTAPVIRVENATRTGENWALVFCNQHAVQLDIRVTDDISGVGPVWVNGDRLHVERWDPIIPQTVHVPVEPNKPWITVRARDFAGNFSPPILVRVELDMRPPTIFATARPEQMTPEGIVPVEYSARDDQGLSTIQLGDQEINSNGRLEHNIIAYVKTEPGGAPLEVRATDQADNTTKGFVALLPEDNKTKGHVNAAWPLEKAVYFKQRLTTHEWMPALLFAAMENAYEPVAAQVMWDNRNLYAGNWLASATSIAEVSGADGTCVPNFVFKESDYIPGVPGGYLVSGHQYLVQGTLQAATHIKKIEIGRKTIPVGPYDGSVMFSEPVQLLENETRKIQVKAICVNDSVVEHTPLIVKRVSDPTVAPECIYSVVVLPPQQAGTPWDQGVEHKALALTYSDIQSVVIDCNLYDDQNNPIPRFDTRTLKSLDTGRINKMLNELGLGKSEKYKVRRLGEKLGVDLGIYCDIEDYEKQVQVRLWVYDIKDRCLVLDHPIETYIQKGKSEEALNRLKWKLENAIPRVRGEVEKKSNFFKTIYLDCGGDNRLFRGAKLWVFRKKGMAVNNILPQRLVQASVKSLEKQSSTAKIVDSDNEENPILKVQPGQVFFITK</sequence>
<dbReference type="EMBL" id="SOIP01000519">
    <property type="protein sequence ID" value="TET78058.1"/>
    <property type="molecule type" value="Genomic_DNA"/>
</dbReference>
<dbReference type="AlphaFoldDB" id="A0A523XFM2"/>
<comment type="caution">
    <text evidence="1">The sequence shown here is derived from an EMBL/GenBank/DDBJ whole genome shotgun (WGS) entry which is preliminary data.</text>
</comment>
<proteinExistence type="predicted"/>
<reference evidence="1 2" key="1">
    <citation type="submission" date="2019-03" db="EMBL/GenBank/DDBJ databases">
        <title>Metabolic potential of uncultured bacteria and archaea associated with petroleum seepage in deep-sea sediments.</title>
        <authorList>
            <person name="Dong X."/>
            <person name="Hubert C."/>
        </authorList>
    </citation>
    <scope>NUCLEOTIDE SEQUENCE [LARGE SCALE GENOMIC DNA]</scope>
    <source>
        <strain evidence="1">E29_bin36</strain>
    </source>
</reference>